<dbReference type="InterPro" id="IPR032856">
    <property type="entry name" value="GDE_N_bis"/>
</dbReference>
<dbReference type="OrthoDB" id="9759959at2"/>
<dbReference type="Pfam" id="PF14742">
    <property type="entry name" value="GDE_N_bis"/>
    <property type="match status" value="1"/>
</dbReference>
<organism evidence="3 4">
    <name type="scientific">Lapillicoccus jejuensis</name>
    <dbReference type="NCBI Taxonomy" id="402171"/>
    <lineage>
        <taxon>Bacteria</taxon>
        <taxon>Bacillati</taxon>
        <taxon>Actinomycetota</taxon>
        <taxon>Actinomycetes</taxon>
        <taxon>Micrococcales</taxon>
        <taxon>Intrasporangiaceae</taxon>
        <taxon>Lapillicoccus</taxon>
    </lineage>
</organism>
<dbReference type="Gene3D" id="1.50.10.10">
    <property type="match status" value="1"/>
</dbReference>
<dbReference type="RefSeq" id="WP_141845864.1">
    <property type="nucleotide sequence ID" value="NZ_BAAAPR010000018.1"/>
</dbReference>
<reference evidence="3 4" key="1">
    <citation type="submission" date="2019-06" db="EMBL/GenBank/DDBJ databases">
        <title>Sequencing the genomes of 1000 actinobacteria strains.</title>
        <authorList>
            <person name="Klenk H.-P."/>
        </authorList>
    </citation>
    <scope>NUCLEOTIDE SEQUENCE [LARGE SCALE GENOMIC DNA]</scope>
    <source>
        <strain evidence="3 4">DSM 18607</strain>
    </source>
</reference>
<evidence type="ECO:0000259" key="2">
    <source>
        <dbReference type="Pfam" id="PF22422"/>
    </source>
</evidence>
<dbReference type="Pfam" id="PF22422">
    <property type="entry name" value="MGH1-like_GH"/>
    <property type="match status" value="1"/>
</dbReference>
<protein>
    <submittedName>
        <fullName evidence="3">Amylo-alpha-1,6-glucosidase</fullName>
    </submittedName>
</protein>
<feature type="domain" description="Mannosylglycerate hydrolase MGH1-like glycoside hydrolase" evidence="2">
    <location>
        <begin position="351"/>
        <end position="598"/>
    </location>
</feature>
<evidence type="ECO:0000313" key="3">
    <source>
        <dbReference type="EMBL" id="TQJ07082.1"/>
    </source>
</evidence>
<proteinExistence type="predicted"/>
<comment type="caution">
    <text evidence="3">The sequence shown here is derived from an EMBL/GenBank/DDBJ whole genome shotgun (WGS) entry which is preliminary data.</text>
</comment>
<dbReference type="GO" id="GO:0005975">
    <property type="term" value="P:carbohydrate metabolic process"/>
    <property type="evidence" value="ECO:0007669"/>
    <property type="project" value="InterPro"/>
</dbReference>
<dbReference type="AlphaFoldDB" id="A0A542DVG1"/>
<dbReference type="InterPro" id="IPR008928">
    <property type="entry name" value="6-hairpin_glycosidase_sf"/>
</dbReference>
<dbReference type="SUPFAM" id="SSF48208">
    <property type="entry name" value="Six-hairpin glycosidases"/>
    <property type="match status" value="1"/>
</dbReference>
<evidence type="ECO:0000259" key="1">
    <source>
        <dbReference type="Pfam" id="PF14742"/>
    </source>
</evidence>
<evidence type="ECO:0000313" key="4">
    <source>
        <dbReference type="Proteomes" id="UP000317893"/>
    </source>
</evidence>
<dbReference type="Proteomes" id="UP000317893">
    <property type="component" value="Unassembled WGS sequence"/>
</dbReference>
<dbReference type="EMBL" id="VFMN01000001">
    <property type="protein sequence ID" value="TQJ07082.1"/>
    <property type="molecule type" value="Genomic_DNA"/>
</dbReference>
<dbReference type="InterPro" id="IPR054491">
    <property type="entry name" value="MGH1-like_GH"/>
</dbReference>
<sequence length="702" mass="73345">MPSAAAPSSDPLRQPWLHELAVVVAGNATLLSAPDGDLDPRADGAQADGARAQGLLVDDRRVLAVLRLEVGGEPASPVASRVVGSGAGFLGAARGLGDLGPDPTVEVERRRELDGGLVERVTVRSRASVPVETDVVWLAGADGLDLAQVKAGEPVGALLPAQVEADGVSWQDDWHATRLRQDPAPDAVELRGDGVTALTTRVSVPAGGEVTLVLRAEVTRRRASAFDADAGASLVDWSSAALEHVADRRVAPLVAASLADLRHLLLRDPEGGDVFAGAGTPWYLTLFGRDSLWAARMVLPFGTDLAAGTLRALARRQGRRTDPATGEAQGKIPHELRRHVYRDEVSGMVLPQVYYGTVDATALWVSLLVDAWRWGLDEAVVRDLLEPLHAALGWLTGPGRDTDGLVRYLDETGTGLANQGWKDSGDSVRRRDGSLAPGPIALVEAQAYAVEALRGAAGLLRALGEPGAEDAEKHAVELEDAVRQRFWVTTDAGRHLALAVDGEGRAVDGLASNMGHVLGTGALDDAESAAVAATLTGEELLDGFGVRTLGRGNGGFNPIGYHTGSIWTHDTAVCAWNLARAGFADEAGRVAVTLVASGESFGRRWPELYSGVPFGDAPTPYPAACRPQAWSAASAAVLASVALGVEADVPAGELRLRPSRTFGPVTVRGLRVGGASVTVRTGADGSVEEVTGLPEGVRVVVR</sequence>
<name>A0A542DVG1_9MICO</name>
<keyword evidence="4" id="KW-1185">Reference proteome</keyword>
<gene>
    <name evidence="3" type="ORF">FB458_0129</name>
</gene>
<accession>A0A542DVG1</accession>
<feature type="domain" description="Putative glycogen debranching enzyme N-terminal" evidence="1">
    <location>
        <begin position="24"/>
        <end position="214"/>
    </location>
</feature>
<dbReference type="InterPro" id="IPR012341">
    <property type="entry name" value="6hp_glycosidase-like_sf"/>
</dbReference>